<evidence type="ECO:0000259" key="6">
    <source>
        <dbReference type="Pfam" id="PF19037"/>
    </source>
</evidence>
<dbReference type="OrthoDB" id="74835at2759"/>
<accession>A0A8I6TEQ5</accession>
<comment type="similarity">
    <text evidence="2">Belongs to the fuzzy family.</text>
</comment>
<dbReference type="KEGG" id="clec:106667041"/>
<keyword evidence="4" id="KW-0206">Cytoskeleton</keyword>
<proteinExistence type="inferred from homology"/>
<evidence type="ECO:0000313" key="8">
    <source>
        <dbReference type="EnsemblMetazoa" id="XP_014250135.1"/>
    </source>
</evidence>
<feature type="domain" description="FUZ/MON1/HPS1 third Longin" evidence="7">
    <location>
        <begin position="289"/>
        <end position="391"/>
    </location>
</feature>
<sequence length="396" mass="44176">MGINIMCLTSAGGLPLFSRKMGNVEALPFSTIGSLNGVHMFAKSHGVSVESTQTENATVLWKEYEDSVIIIAVSILNEKRVLIDLLDTVFSAMVLSVGIDSIKNIKNIERLKRDLRVSYSTIDSIMECLDYGDRGINSSHNIFNYVETILCTEGNELQTCLDMFVERVSSMFGCVMIENCVAAATESWWDLAQMERKLLTHVLMTNTNCTIFDIPVFLPHESPTVPFRFVGVCLISSIWVGVLCGPTPDLSAVQSTAYQVWSPVLTTLKFAYQTYPRNIPHSVQIHNSVIGILLIETSIGKYLSCTNISGSKKEQKSFSEVLKTFFYQAASILVDNDDADTPSETYWCAEYHKLHALKDGNTIICSMYHSSIPTNTMRLISQQTLSLLTKDSNIHW</sequence>
<evidence type="ECO:0000256" key="3">
    <source>
        <dbReference type="ARBA" id="ARBA00022490"/>
    </source>
</evidence>
<dbReference type="InterPro" id="IPR043970">
    <property type="entry name" value="FUZ/MON1/HPS1_longin_3"/>
</dbReference>
<dbReference type="Proteomes" id="UP000494040">
    <property type="component" value="Unassembled WGS sequence"/>
</dbReference>
<dbReference type="CTD" id="34166"/>
<dbReference type="InterPro" id="IPR043972">
    <property type="entry name" value="FUZ/MON1/HPS1_longin_1"/>
</dbReference>
<dbReference type="InterPro" id="IPR026069">
    <property type="entry name" value="Fuzzy"/>
</dbReference>
<feature type="domain" description="FUZ/MON1/HPS1 first Longin" evidence="5">
    <location>
        <begin position="4"/>
        <end position="125"/>
    </location>
</feature>
<feature type="domain" description="FUZ/MON1/HPS1 second Longin" evidence="6">
    <location>
        <begin position="169"/>
        <end position="261"/>
    </location>
</feature>
<name>A0A8I6TEQ5_CIMLE</name>
<dbReference type="GO" id="GO:0016192">
    <property type="term" value="P:vesicle-mediated transport"/>
    <property type="evidence" value="ECO:0007669"/>
    <property type="project" value="InterPro"/>
</dbReference>
<evidence type="ECO:0000313" key="9">
    <source>
        <dbReference type="Proteomes" id="UP000494040"/>
    </source>
</evidence>
<dbReference type="Pfam" id="PF19036">
    <property type="entry name" value="Fuz_longin_1"/>
    <property type="match status" value="1"/>
</dbReference>
<reference evidence="8" key="1">
    <citation type="submission" date="2022-01" db="UniProtKB">
        <authorList>
            <consortium name="EnsemblMetazoa"/>
        </authorList>
    </citation>
    <scope>IDENTIFICATION</scope>
</reference>
<evidence type="ECO:0000259" key="5">
    <source>
        <dbReference type="Pfam" id="PF19036"/>
    </source>
</evidence>
<evidence type="ECO:0000256" key="1">
    <source>
        <dbReference type="ARBA" id="ARBA00004245"/>
    </source>
</evidence>
<protein>
    <recommendedName>
        <fullName evidence="10">Protein fuzzy homolog</fullName>
    </recommendedName>
</protein>
<dbReference type="PANTHER" id="PTHR13559">
    <property type="entry name" value="INTRACELLULAR TRAFFIC PROTEIN-RELATED"/>
    <property type="match status" value="1"/>
</dbReference>
<evidence type="ECO:0000259" key="7">
    <source>
        <dbReference type="Pfam" id="PF19038"/>
    </source>
</evidence>
<evidence type="ECO:0000256" key="4">
    <source>
        <dbReference type="ARBA" id="ARBA00023212"/>
    </source>
</evidence>
<dbReference type="RefSeq" id="XP_014250135.1">
    <property type="nucleotide sequence ID" value="XM_014394649.2"/>
</dbReference>
<keyword evidence="3" id="KW-0963">Cytoplasm</keyword>
<comment type="subcellular location">
    <subcellularLocation>
        <location evidence="1">Cytoplasm</location>
        <location evidence="1">Cytoskeleton</location>
    </subcellularLocation>
</comment>
<evidence type="ECO:0000256" key="2">
    <source>
        <dbReference type="ARBA" id="ARBA00008550"/>
    </source>
</evidence>
<dbReference type="AlphaFoldDB" id="A0A8I6TEQ5"/>
<dbReference type="Pfam" id="PF19037">
    <property type="entry name" value="Fuz_longin_2"/>
    <property type="match status" value="1"/>
</dbReference>
<dbReference type="Pfam" id="PF19038">
    <property type="entry name" value="Fuz_longin_3"/>
    <property type="match status" value="1"/>
</dbReference>
<dbReference type="EnsemblMetazoa" id="XM_014394649.2">
    <property type="protein sequence ID" value="XP_014250135.1"/>
    <property type="gene ID" value="LOC106667041"/>
</dbReference>
<dbReference type="InterPro" id="IPR043971">
    <property type="entry name" value="FUZ/MON1/HPS1_longin_2"/>
</dbReference>
<dbReference type="OMA" id="LDQYSCS"/>
<evidence type="ECO:0008006" key="10">
    <source>
        <dbReference type="Google" id="ProtNLM"/>
    </source>
</evidence>
<dbReference type="PANTHER" id="PTHR13559:SF1">
    <property type="entry name" value="PROTEIN FUZZY HOMOLOG"/>
    <property type="match status" value="1"/>
</dbReference>
<keyword evidence="9" id="KW-1185">Reference proteome</keyword>
<dbReference type="GO" id="GO:1905515">
    <property type="term" value="P:non-motile cilium assembly"/>
    <property type="evidence" value="ECO:0007669"/>
    <property type="project" value="TreeGrafter"/>
</dbReference>
<dbReference type="GO" id="GO:0005856">
    <property type="term" value="C:cytoskeleton"/>
    <property type="evidence" value="ECO:0007669"/>
    <property type="project" value="UniProtKB-SubCell"/>
</dbReference>
<dbReference type="GeneID" id="106667041"/>
<organism evidence="8 9">
    <name type="scientific">Cimex lectularius</name>
    <name type="common">Bed bug</name>
    <name type="synonym">Acanthia lectularia</name>
    <dbReference type="NCBI Taxonomy" id="79782"/>
    <lineage>
        <taxon>Eukaryota</taxon>
        <taxon>Metazoa</taxon>
        <taxon>Ecdysozoa</taxon>
        <taxon>Arthropoda</taxon>
        <taxon>Hexapoda</taxon>
        <taxon>Insecta</taxon>
        <taxon>Pterygota</taxon>
        <taxon>Neoptera</taxon>
        <taxon>Paraneoptera</taxon>
        <taxon>Hemiptera</taxon>
        <taxon>Heteroptera</taxon>
        <taxon>Panheteroptera</taxon>
        <taxon>Cimicomorpha</taxon>
        <taxon>Cimicidae</taxon>
        <taxon>Cimex</taxon>
    </lineage>
</organism>